<feature type="non-terminal residue" evidence="1">
    <location>
        <position position="1"/>
    </location>
</feature>
<dbReference type="EMBL" id="AUZZ01001271">
    <property type="protein sequence ID" value="EQD64965.1"/>
    <property type="molecule type" value="Genomic_DNA"/>
</dbReference>
<dbReference type="GO" id="GO:0004814">
    <property type="term" value="F:arginine-tRNA ligase activity"/>
    <property type="evidence" value="ECO:0007669"/>
    <property type="project" value="InterPro"/>
</dbReference>
<sequence length="162" mass="17235">EDGDAKVLLKSDGLATYTAKDIAYHLWKFGVLGLDFNYRPWAPGGPATSTADPAQADLDPAAFGRADRVVNVIDQRQSAPQKVVREALRRLGFEAQAGALQHLAYEVVALSPQAAQALGVDTSSGKTMYALSGRQGIEIGADDLLDEAQRQVQSKAHDGDTA</sequence>
<keyword evidence="1" id="KW-0436">Ligase</keyword>
<organism evidence="1">
    <name type="scientific">mine drainage metagenome</name>
    <dbReference type="NCBI Taxonomy" id="410659"/>
    <lineage>
        <taxon>unclassified sequences</taxon>
        <taxon>metagenomes</taxon>
        <taxon>ecological metagenomes</taxon>
    </lineage>
</organism>
<dbReference type="PANTHER" id="PTHR11956:SF5">
    <property type="entry name" value="ARGININE--TRNA LIGASE, CYTOPLASMIC"/>
    <property type="match status" value="1"/>
</dbReference>
<keyword evidence="1" id="KW-0030">Aminoacyl-tRNA synthetase</keyword>
<feature type="non-terminal residue" evidence="1">
    <location>
        <position position="162"/>
    </location>
</feature>
<dbReference type="PANTHER" id="PTHR11956">
    <property type="entry name" value="ARGINYL-TRNA SYNTHETASE"/>
    <property type="match status" value="1"/>
</dbReference>
<dbReference type="GO" id="GO:0005524">
    <property type="term" value="F:ATP binding"/>
    <property type="evidence" value="ECO:0007669"/>
    <property type="project" value="InterPro"/>
</dbReference>
<dbReference type="InterPro" id="IPR014729">
    <property type="entry name" value="Rossmann-like_a/b/a_fold"/>
</dbReference>
<comment type="caution">
    <text evidence="1">The sequence shown here is derived from an EMBL/GenBank/DDBJ whole genome shotgun (WGS) entry which is preliminary data.</text>
</comment>
<gene>
    <name evidence="1" type="ORF">B2A_01771</name>
</gene>
<accession>T1CDY1</accession>
<reference evidence="1" key="1">
    <citation type="submission" date="2013-08" db="EMBL/GenBank/DDBJ databases">
        <authorList>
            <person name="Mendez C."/>
            <person name="Richter M."/>
            <person name="Ferrer M."/>
            <person name="Sanchez J."/>
        </authorList>
    </citation>
    <scope>NUCLEOTIDE SEQUENCE</scope>
</reference>
<dbReference type="AlphaFoldDB" id="T1CDY1"/>
<dbReference type="GO" id="GO:0006420">
    <property type="term" value="P:arginyl-tRNA aminoacylation"/>
    <property type="evidence" value="ECO:0007669"/>
    <property type="project" value="InterPro"/>
</dbReference>
<dbReference type="SUPFAM" id="SSF52374">
    <property type="entry name" value="Nucleotidylyl transferase"/>
    <property type="match status" value="1"/>
</dbReference>
<reference evidence="1" key="2">
    <citation type="journal article" date="2014" name="ISME J.">
        <title>Microbial stratification in low pH oxic and suboxic macroscopic growths along an acid mine drainage.</title>
        <authorList>
            <person name="Mendez-Garcia C."/>
            <person name="Mesa V."/>
            <person name="Sprenger R.R."/>
            <person name="Richter M."/>
            <person name="Diez M.S."/>
            <person name="Solano J."/>
            <person name="Bargiela R."/>
            <person name="Golyshina O.V."/>
            <person name="Manteca A."/>
            <person name="Ramos J.L."/>
            <person name="Gallego J.R."/>
            <person name="Llorente I."/>
            <person name="Martins Dos Santos V.A."/>
            <person name="Jensen O.N."/>
            <person name="Pelaez A.I."/>
            <person name="Sanchez J."/>
            <person name="Ferrer M."/>
        </authorList>
    </citation>
    <scope>NUCLEOTIDE SEQUENCE</scope>
</reference>
<evidence type="ECO:0000313" key="1">
    <source>
        <dbReference type="EMBL" id="EQD64965.1"/>
    </source>
</evidence>
<proteinExistence type="predicted"/>
<name>T1CDY1_9ZZZZ</name>
<dbReference type="Gene3D" id="3.40.50.620">
    <property type="entry name" value="HUPs"/>
    <property type="match status" value="1"/>
</dbReference>
<dbReference type="InterPro" id="IPR001278">
    <property type="entry name" value="Arg-tRNA-ligase"/>
</dbReference>
<protein>
    <submittedName>
        <fullName evidence="1">Arginyl-tRNA synthetase</fullName>
    </submittedName>
</protein>